<organism evidence="6 7">
    <name type="scientific">Sciurus carolinensis</name>
    <name type="common">Eastern gray squirrel</name>
    <dbReference type="NCBI Taxonomy" id="30640"/>
    <lineage>
        <taxon>Eukaryota</taxon>
        <taxon>Metazoa</taxon>
        <taxon>Chordata</taxon>
        <taxon>Craniata</taxon>
        <taxon>Vertebrata</taxon>
        <taxon>Euteleostomi</taxon>
        <taxon>Mammalia</taxon>
        <taxon>Eutheria</taxon>
        <taxon>Euarchontoglires</taxon>
        <taxon>Glires</taxon>
        <taxon>Rodentia</taxon>
        <taxon>Sciuromorpha</taxon>
        <taxon>Sciuridae</taxon>
        <taxon>Sciurinae</taxon>
        <taxon>Sciurini</taxon>
        <taxon>Sciurus</taxon>
    </lineage>
</organism>
<gene>
    <name evidence="6" type="ORF">SUZIE_157075</name>
</gene>
<evidence type="ECO:0000256" key="1">
    <source>
        <dbReference type="ARBA" id="ARBA00004613"/>
    </source>
</evidence>
<evidence type="ECO:0000256" key="2">
    <source>
        <dbReference type="ARBA" id="ARBA00009529"/>
    </source>
</evidence>
<dbReference type="PANTHER" id="PTHR34827:SF1">
    <property type="entry name" value="INSULIN GROWTH FACTOR-LIKE FAMILY MEMBER 4"/>
    <property type="match status" value="1"/>
</dbReference>
<keyword evidence="4" id="KW-0732">Signal</keyword>
<evidence type="ECO:0000313" key="7">
    <source>
        <dbReference type="Proteomes" id="UP001166674"/>
    </source>
</evidence>
<feature type="compositionally biased region" description="Polar residues" evidence="5">
    <location>
        <begin position="38"/>
        <end position="52"/>
    </location>
</feature>
<dbReference type="GO" id="GO:0005615">
    <property type="term" value="C:extracellular space"/>
    <property type="evidence" value="ECO:0007669"/>
    <property type="project" value="TreeGrafter"/>
</dbReference>
<dbReference type="EMBL" id="JAATJV010371571">
    <property type="protein sequence ID" value="MBZ3880264.1"/>
    <property type="molecule type" value="Genomic_DNA"/>
</dbReference>
<comment type="subcellular location">
    <subcellularLocation>
        <location evidence="1">Secreted</location>
    </subcellularLocation>
</comment>
<dbReference type="PANTHER" id="PTHR34827">
    <property type="entry name" value="INSULIN GROWTH FACTOR-LIKE FAMILY MEMBER 3-RELATED"/>
    <property type="match status" value="1"/>
</dbReference>
<protein>
    <submittedName>
        <fullName evidence="6">Insulin growth factor-like family member 4</fullName>
    </submittedName>
</protein>
<keyword evidence="7" id="KW-1185">Reference proteome</keyword>
<feature type="region of interest" description="Disordered" evidence="5">
    <location>
        <begin position="31"/>
        <end position="52"/>
    </location>
</feature>
<name>A0AA41MY41_SCICA</name>
<proteinExistence type="inferred from homology"/>
<keyword evidence="3" id="KW-0964">Secreted</keyword>
<comment type="caution">
    <text evidence="6">The sequence shown here is derived from an EMBL/GenBank/DDBJ whole genome shotgun (WGS) entry which is preliminary data.</text>
</comment>
<reference evidence="6" key="1">
    <citation type="submission" date="2020-03" db="EMBL/GenBank/DDBJ databases">
        <title>Studies in the Genomics of Life Span.</title>
        <authorList>
            <person name="Glass D."/>
        </authorList>
    </citation>
    <scope>NUCLEOTIDE SEQUENCE</scope>
    <source>
        <strain evidence="6">SUZIE</strain>
        <tissue evidence="6">Muscle</tissue>
    </source>
</reference>
<dbReference type="InterPro" id="IPR032744">
    <property type="entry name" value="IGFL"/>
</dbReference>
<dbReference type="Pfam" id="PF14653">
    <property type="entry name" value="IGFL"/>
    <property type="match status" value="1"/>
</dbReference>
<comment type="similarity">
    <text evidence="2">Belongs to the IGFL family.</text>
</comment>
<evidence type="ECO:0000256" key="5">
    <source>
        <dbReference type="SAM" id="MobiDB-lite"/>
    </source>
</evidence>
<dbReference type="GO" id="GO:0005102">
    <property type="term" value="F:signaling receptor binding"/>
    <property type="evidence" value="ECO:0007669"/>
    <property type="project" value="TreeGrafter"/>
</dbReference>
<sequence length="150" mass="17084">MSQRIPLSVALVRNSWKLVNKYRREYMTSMRETDHVHTQGQQKTENDEQTQNSLTRTMVLRIFDTGPWLCQPAPRCGDQTYDPLEQCCDNDTILPLNATRLCVPNCIFYPCFQHCCLESPGSQNQAVVTVKVPGMKPDCRSSPISRICAS</sequence>
<accession>A0AA41MY41</accession>
<evidence type="ECO:0000256" key="4">
    <source>
        <dbReference type="ARBA" id="ARBA00022729"/>
    </source>
</evidence>
<dbReference type="AlphaFoldDB" id="A0AA41MY41"/>
<evidence type="ECO:0000313" key="6">
    <source>
        <dbReference type="EMBL" id="MBZ3880264.1"/>
    </source>
</evidence>
<dbReference type="Proteomes" id="UP001166674">
    <property type="component" value="Unassembled WGS sequence"/>
</dbReference>
<evidence type="ECO:0000256" key="3">
    <source>
        <dbReference type="ARBA" id="ARBA00022525"/>
    </source>
</evidence>